<sequence>MGKPIRCVGYWVEVIPALVISPEKPSNTPSLETIREEGTEEYEYEDDDS</sequence>
<organism evidence="2 3">
    <name type="scientific">Nelumbo nucifera</name>
    <name type="common">Sacred lotus</name>
    <dbReference type="NCBI Taxonomy" id="4432"/>
    <lineage>
        <taxon>Eukaryota</taxon>
        <taxon>Viridiplantae</taxon>
        <taxon>Streptophyta</taxon>
        <taxon>Embryophyta</taxon>
        <taxon>Tracheophyta</taxon>
        <taxon>Spermatophyta</taxon>
        <taxon>Magnoliopsida</taxon>
        <taxon>Proteales</taxon>
        <taxon>Nelumbonaceae</taxon>
        <taxon>Nelumbo</taxon>
    </lineage>
</organism>
<dbReference type="PANTHER" id="PTHR36063">
    <property type="entry name" value="ARABIDOPSIS THALIANA GENOMIC DNA, CHROMOSOME 5, P1 CLONE:MOK16"/>
    <property type="match status" value="1"/>
</dbReference>
<dbReference type="Proteomes" id="UP000607653">
    <property type="component" value="Unassembled WGS sequence"/>
</dbReference>
<evidence type="ECO:0000256" key="1">
    <source>
        <dbReference type="SAM" id="MobiDB-lite"/>
    </source>
</evidence>
<dbReference type="EMBL" id="DUZY01000002">
    <property type="protein sequence ID" value="DAD26179.1"/>
    <property type="molecule type" value="Genomic_DNA"/>
</dbReference>
<accession>A0A822Y4D7</accession>
<proteinExistence type="predicted"/>
<evidence type="ECO:0000313" key="2">
    <source>
        <dbReference type="EMBL" id="DAD26179.1"/>
    </source>
</evidence>
<keyword evidence="3" id="KW-1185">Reference proteome</keyword>
<gene>
    <name evidence="2" type="ORF">HUJ06_027647</name>
</gene>
<comment type="caution">
    <text evidence="2">The sequence shown here is derived from an EMBL/GenBank/DDBJ whole genome shotgun (WGS) entry which is preliminary data.</text>
</comment>
<dbReference type="PANTHER" id="PTHR36063:SF1">
    <property type="entry name" value="ARABIDOPSIS THALIANA GENOMIC DNA, CHROMOSOME 5, P1 CLONE:MOK16"/>
    <property type="match status" value="1"/>
</dbReference>
<feature type="compositionally biased region" description="Acidic residues" evidence="1">
    <location>
        <begin position="38"/>
        <end position="49"/>
    </location>
</feature>
<evidence type="ECO:0000313" key="3">
    <source>
        <dbReference type="Proteomes" id="UP000607653"/>
    </source>
</evidence>
<dbReference type="AlphaFoldDB" id="A0A822Y4D7"/>
<name>A0A822Y4D7_NELNU</name>
<reference evidence="2 3" key="1">
    <citation type="journal article" date="2020" name="Mol. Biol. Evol.">
        <title>Distinct Expression and Methylation Patterns for Genes with Different Fates following a Single Whole-Genome Duplication in Flowering Plants.</title>
        <authorList>
            <person name="Shi T."/>
            <person name="Rahmani R.S."/>
            <person name="Gugger P.F."/>
            <person name="Wang M."/>
            <person name="Li H."/>
            <person name="Zhang Y."/>
            <person name="Li Z."/>
            <person name="Wang Q."/>
            <person name="Van de Peer Y."/>
            <person name="Marchal K."/>
            <person name="Chen J."/>
        </authorList>
    </citation>
    <scope>NUCLEOTIDE SEQUENCE [LARGE SCALE GENOMIC DNA]</scope>
    <source>
        <tissue evidence="2">Leaf</tissue>
    </source>
</reference>
<protein>
    <submittedName>
        <fullName evidence="2">Uncharacterized protein</fullName>
    </submittedName>
</protein>
<feature type="region of interest" description="Disordered" evidence="1">
    <location>
        <begin position="22"/>
        <end position="49"/>
    </location>
</feature>